<dbReference type="EMBL" id="LVZK01000001">
    <property type="protein sequence ID" value="OAP86330.1"/>
    <property type="molecule type" value="Genomic_DNA"/>
</dbReference>
<protein>
    <recommendedName>
        <fullName evidence="2">PH domain-containing protein</fullName>
    </recommendedName>
</protein>
<dbReference type="RefSeq" id="WP_064231167.1">
    <property type="nucleotide sequence ID" value="NZ_LVZK01000001.1"/>
</dbReference>
<gene>
    <name evidence="3" type="ORF">A4H34_04010</name>
</gene>
<evidence type="ECO:0000256" key="1">
    <source>
        <dbReference type="SAM" id="MobiDB-lite"/>
    </source>
</evidence>
<reference evidence="3 4" key="1">
    <citation type="submission" date="2016-04" db="EMBL/GenBank/DDBJ databases">
        <title>Peptidophaga gingivicola gen. nov., sp. nov., isolated from human subgingival plaque.</title>
        <authorList>
            <person name="Beall C.J."/>
            <person name="Mokrzan E.M."/>
            <person name="Griffen A.L."/>
            <person name="Leys E.J."/>
        </authorList>
    </citation>
    <scope>NUCLEOTIDE SEQUENCE [LARGE SCALE GENOMIC DNA]</scope>
    <source>
        <strain evidence="3 4">BA112</strain>
    </source>
</reference>
<comment type="caution">
    <text evidence="3">The sequence shown here is derived from an EMBL/GenBank/DDBJ whole genome shotgun (WGS) entry which is preliminary data.</text>
</comment>
<keyword evidence="4" id="KW-1185">Reference proteome</keyword>
<sequence length="547" mass="59300">MELKSEYMLLSAPYRFELHHLTPLAPSVVAEDLLSVAIPQRASESRDSAMKDLTECAMRKLAAADERAGTEDGASALRLIADVYGRFPDEARISNDLSFAVKEMYLPGSDGGAGEAAVGSAAQASDAPRTPDSMQTLDSVRALAPRLGPFEKLGVKKANEAAKESLAFQPANLAIDQTSRAASSKQWRVPAWLMAVADNRGPLGLNDAFVVFLLSAAYSSRLIDDEAAAEAIEHYGGKIAALYTGWEQFLASCALGAILAGEPSNGDSNDGSLLSAVYGFAVSPAPVFEAAEFWPRPNLSWLAENLAPLLPAQTLAEYKAHVNAVKPPAPKASHALGPQRFASRILFEEARRVLAHNSASQAEYRRCCEAADGIWAETARRHGVDFILLDPANAAAVHLPDLSRKKGSEPAHSNRFWPAFKALKDEVEGVPFAWMDCPGPAGFLMTSSCVYRVARETEAATPTTTQIPWDRTEFRCAATDSNRIAISIGGEATRELNVDYEALGLPGAYRDKDPEIVAAVLNPHVERLDSFFADLPWRVMDWQWREE</sequence>
<proteinExistence type="predicted"/>
<feature type="region of interest" description="Disordered" evidence="1">
    <location>
        <begin position="115"/>
        <end position="134"/>
    </location>
</feature>
<organism evidence="3 4">
    <name type="scientific">Peptidiphaga gingivicola</name>
    <dbReference type="NCBI Taxonomy" id="2741497"/>
    <lineage>
        <taxon>Bacteria</taxon>
        <taxon>Bacillati</taxon>
        <taxon>Actinomycetota</taxon>
        <taxon>Actinomycetes</taxon>
        <taxon>Actinomycetales</taxon>
        <taxon>Actinomycetaceae</taxon>
        <taxon>Peptidiphaga</taxon>
    </lineage>
</organism>
<dbReference type="AlphaFoldDB" id="A0A179B4E2"/>
<accession>A0A179B4E2</accession>
<dbReference type="InterPro" id="IPR058816">
    <property type="entry name" value="PH_39"/>
</dbReference>
<feature type="domain" description="PH" evidence="2">
    <location>
        <begin position="376"/>
        <end position="538"/>
    </location>
</feature>
<evidence type="ECO:0000313" key="4">
    <source>
        <dbReference type="Proteomes" id="UP000078368"/>
    </source>
</evidence>
<evidence type="ECO:0000313" key="3">
    <source>
        <dbReference type="EMBL" id="OAP86330.1"/>
    </source>
</evidence>
<evidence type="ECO:0000259" key="2">
    <source>
        <dbReference type="Pfam" id="PF26565"/>
    </source>
</evidence>
<feature type="compositionally biased region" description="Low complexity" evidence="1">
    <location>
        <begin position="115"/>
        <end position="127"/>
    </location>
</feature>
<dbReference type="Proteomes" id="UP000078368">
    <property type="component" value="Unassembled WGS sequence"/>
</dbReference>
<name>A0A179B4E2_9ACTO</name>
<dbReference type="Pfam" id="PF26565">
    <property type="entry name" value="PH_39"/>
    <property type="match status" value="1"/>
</dbReference>